<keyword evidence="2" id="KW-1185">Reference proteome</keyword>
<reference evidence="1 2" key="3">
    <citation type="journal article" date="2022" name="Microbiol. Spectr.">
        <title>Folding features and dynamics of 3D genome architecture in plant fungal pathogens.</title>
        <authorList>
            <person name="Xia C."/>
        </authorList>
    </citation>
    <scope>NUCLEOTIDE SEQUENCE [LARGE SCALE GENOMIC DNA]</scope>
    <source>
        <strain evidence="1 2">93-210</strain>
    </source>
</reference>
<gene>
    <name evidence="1" type="ORF">MJO28_011025</name>
</gene>
<accession>A0ACC0E1J4</accession>
<proteinExistence type="predicted"/>
<sequence length="77" mass="9034">MKLTKLAAQPEDHIQAKELVLLFQVAKPTLNIMLNGPDKELRHTELEFREVFQQMEQVHLDRRIILSSQVVNLKLEE</sequence>
<name>A0ACC0E1J4_9BASI</name>
<reference evidence="2" key="1">
    <citation type="journal article" date="2018" name="BMC Genomics">
        <title>Genomic insights into host adaptation between the wheat stripe rust pathogen (Puccinia striiformis f. sp. tritici) and the barley stripe rust pathogen (Puccinia striiformis f. sp. hordei).</title>
        <authorList>
            <person name="Xia C."/>
            <person name="Wang M."/>
            <person name="Yin C."/>
            <person name="Cornejo O.E."/>
            <person name="Hulbert S.H."/>
            <person name="Chen X."/>
        </authorList>
    </citation>
    <scope>NUCLEOTIDE SEQUENCE [LARGE SCALE GENOMIC DNA]</scope>
    <source>
        <strain evidence="2">93-210</strain>
    </source>
</reference>
<evidence type="ECO:0000313" key="2">
    <source>
        <dbReference type="Proteomes" id="UP001060170"/>
    </source>
</evidence>
<protein>
    <submittedName>
        <fullName evidence="1">Uncharacterized protein</fullName>
    </submittedName>
</protein>
<reference evidence="2" key="2">
    <citation type="journal article" date="2018" name="Mol. Plant Microbe Interact.">
        <title>Genome sequence resources for the wheat stripe rust pathogen (Puccinia striiformis f. sp. tritici) and the barley stripe rust pathogen (Puccinia striiformis f. sp. hordei).</title>
        <authorList>
            <person name="Xia C."/>
            <person name="Wang M."/>
            <person name="Yin C."/>
            <person name="Cornejo O.E."/>
            <person name="Hulbert S.H."/>
            <person name="Chen X."/>
        </authorList>
    </citation>
    <scope>NUCLEOTIDE SEQUENCE [LARGE SCALE GENOMIC DNA]</scope>
    <source>
        <strain evidence="2">93-210</strain>
    </source>
</reference>
<evidence type="ECO:0000313" key="1">
    <source>
        <dbReference type="EMBL" id="KAI7943497.1"/>
    </source>
</evidence>
<dbReference type="EMBL" id="CM045875">
    <property type="protein sequence ID" value="KAI7943497.1"/>
    <property type="molecule type" value="Genomic_DNA"/>
</dbReference>
<organism evidence="1 2">
    <name type="scientific">Puccinia striiformis f. sp. tritici</name>
    <dbReference type="NCBI Taxonomy" id="168172"/>
    <lineage>
        <taxon>Eukaryota</taxon>
        <taxon>Fungi</taxon>
        <taxon>Dikarya</taxon>
        <taxon>Basidiomycota</taxon>
        <taxon>Pucciniomycotina</taxon>
        <taxon>Pucciniomycetes</taxon>
        <taxon>Pucciniales</taxon>
        <taxon>Pucciniaceae</taxon>
        <taxon>Puccinia</taxon>
    </lineage>
</organism>
<dbReference type="Proteomes" id="UP001060170">
    <property type="component" value="Chromosome 11"/>
</dbReference>
<comment type="caution">
    <text evidence="1">The sequence shown here is derived from an EMBL/GenBank/DDBJ whole genome shotgun (WGS) entry which is preliminary data.</text>
</comment>